<accession>A0A9Q5DB28</accession>
<feature type="chain" id="PRO_5040171364" evidence="1">
    <location>
        <begin position="19"/>
        <end position="225"/>
    </location>
</feature>
<gene>
    <name evidence="3" type="ORF">ECE50_014255</name>
</gene>
<dbReference type="InterPro" id="IPR003646">
    <property type="entry name" value="SH3-like_bac-type"/>
</dbReference>
<organism evidence="3 4">
    <name type="scientific">Chitinophaga solisilvae</name>
    <dbReference type="NCBI Taxonomy" id="1233460"/>
    <lineage>
        <taxon>Bacteria</taxon>
        <taxon>Pseudomonadati</taxon>
        <taxon>Bacteroidota</taxon>
        <taxon>Chitinophagia</taxon>
        <taxon>Chitinophagales</taxon>
        <taxon>Chitinophagaceae</taxon>
        <taxon>Chitinophaga</taxon>
    </lineage>
</organism>
<reference evidence="3" key="1">
    <citation type="submission" date="2020-05" db="EMBL/GenBank/DDBJ databases">
        <title>Chitinophaga laudate sp. nov., isolated from a tropical peat swamp.</title>
        <authorList>
            <person name="Goh C.B.S."/>
            <person name="Lee M.S."/>
            <person name="Parimannan S."/>
            <person name="Pasbakhsh P."/>
            <person name="Yule C.M."/>
            <person name="Rajandas H."/>
            <person name="Loke S."/>
            <person name="Croft L."/>
            <person name="Tan J.B.L."/>
        </authorList>
    </citation>
    <scope>NUCLEOTIDE SEQUENCE</scope>
    <source>
        <strain evidence="3">Mgbs1</strain>
    </source>
</reference>
<proteinExistence type="predicted"/>
<dbReference type="Proteomes" id="UP000281028">
    <property type="component" value="Unassembled WGS sequence"/>
</dbReference>
<feature type="signal peptide" evidence="1">
    <location>
        <begin position="1"/>
        <end position="18"/>
    </location>
</feature>
<evidence type="ECO:0000313" key="3">
    <source>
        <dbReference type="EMBL" id="NSL88007.1"/>
    </source>
</evidence>
<keyword evidence="4" id="KW-1185">Reference proteome</keyword>
<evidence type="ECO:0000313" key="4">
    <source>
        <dbReference type="Proteomes" id="UP000281028"/>
    </source>
</evidence>
<dbReference type="OrthoDB" id="7054664at2"/>
<dbReference type="EMBL" id="RIAR02000001">
    <property type="protein sequence ID" value="NSL88007.1"/>
    <property type="molecule type" value="Genomic_DNA"/>
</dbReference>
<protein>
    <submittedName>
        <fullName evidence="3">SH3 domain-containing protein</fullName>
    </submittedName>
</protein>
<evidence type="ECO:0000256" key="1">
    <source>
        <dbReference type="SAM" id="SignalP"/>
    </source>
</evidence>
<dbReference type="PROSITE" id="PS51781">
    <property type="entry name" value="SH3B"/>
    <property type="match status" value="1"/>
</dbReference>
<dbReference type="AlphaFoldDB" id="A0A9Q5DB28"/>
<sequence length="225" mass="25968">MRYSFMVLLLFLTCSARAQFAIVADKDGFTNIRSKPGISRQITGKVLNNDIIYCYESEGEWCYVDYYSEGEIQTGYIHQSRIRKIDQLPQLQAVKPAAADKYIFRHDSIQVSLTTGKFIPENPSQATENYYKSINRKPIWGTDGNVPRRQYKGLEVKWKMQQTAVPDSSLKGLFEPDPERTVIYYDAPQQRLFITATNSDGAGSYEVLWWFDKGVFQRRAVFHGF</sequence>
<evidence type="ECO:0000259" key="2">
    <source>
        <dbReference type="PROSITE" id="PS51781"/>
    </source>
</evidence>
<dbReference type="Gene3D" id="2.30.30.40">
    <property type="entry name" value="SH3 Domains"/>
    <property type="match status" value="1"/>
</dbReference>
<feature type="domain" description="SH3b" evidence="2">
    <location>
        <begin position="18"/>
        <end position="86"/>
    </location>
</feature>
<comment type="caution">
    <text evidence="3">The sequence shown here is derived from an EMBL/GenBank/DDBJ whole genome shotgun (WGS) entry which is preliminary data.</text>
</comment>
<keyword evidence="1" id="KW-0732">Signal</keyword>
<name>A0A9Q5DB28_9BACT</name>